<dbReference type="Gene3D" id="1.20.120.20">
    <property type="entry name" value="Apolipoprotein"/>
    <property type="match status" value="1"/>
</dbReference>
<reference evidence="2 3" key="1">
    <citation type="submission" date="2018-08" db="EMBL/GenBank/DDBJ databases">
        <title>Genomic Encyclopedia of Type Strains, Phase IV (KMG-IV): sequencing the most valuable type-strain genomes for metagenomic binning, comparative biology and taxonomic classification.</title>
        <authorList>
            <person name="Goeker M."/>
        </authorList>
    </citation>
    <scope>NUCLEOTIDE SEQUENCE [LARGE SCALE GENOMIC DNA]</scope>
    <source>
        <strain evidence="2 3">DSM 26022</strain>
    </source>
</reference>
<gene>
    <name evidence="2" type="ORF">DFR26_1824</name>
</gene>
<organism evidence="2 3">
    <name type="scientific">Paraperlucidibaca baekdonensis</name>
    <dbReference type="NCBI Taxonomy" id="748120"/>
    <lineage>
        <taxon>Bacteria</taxon>
        <taxon>Pseudomonadati</taxon>
        <taxon>Pseudomonadota</taxon>
        <taxon>Gammaproteobacteria</taxon>
        <taxon>Moraxellales</taxon>
        <taxon>Moraxellaceae</taxon>
        <taxon>Paraperlucidibaca</taxon>
    </lineage>
</organism>
<proteinExistence type="predicted"/>
<accession>A0A3E0H2G0</accession>
<dbReference type="Proteomes" id="UP000256774">
    <property type="component" value="Unassembled WGS sequence"/>
</dbReference>
<protein>
    <recommendedName>
        <fullName evidence="4">Coiled coil domain-containing protein</fullName>
    </recommendedName>
</protein>
<keyword evidence="1" id="KW-0175">Coiled coil</keyword>
<dbReference type="AlphaFoldDB" id="A0A3E0H2G0"/>
<dbReference type="EMBL" id="QUNR01000004">
    <property type="protein sequence ID" value="REH36689.1"/>
    <property type="molecule type" value="Genomic_DNA"/>
</dbReference>
<dbReference type="SUPFAM" id="SSF58113">
    <property type="entry name" value="Apolipoprotein A-I"/>
    <property type="match status" value="1"/>
</dbReference>
<evidence type="ECO:0000256" key="1">
    <source>
        <dbReference type="SAM" id="Coils"/>
    </source>
</evidence>
<sequence length="96" mass="10618">MVDVDAYQKKLSAQLNEWKAQTEQLKARAEGAGADLQLELNKQIENLKGLQADAHSKFEEMRNAGEEKANELKSMVDGMVGEIGDTLKSLGSRLKK</sequence>
<evidence type="ECO:0000313" key="2">
    <source>
        <dbReference type="EMBL" id="REH36689.1"/>
    </source>
</evidence>
<evidence type="ECO:0008006" key="4">
    <source>
        <dbReference type="Google" id="ProtNLM"/>
    </source>
</evidence>
<evidence type="ECO:0000313" key="3">
    <source>
        <dbReference type="Proteomes" id="UP000256774"/>
    </source>
</evidence>
<dbReference type="RefSeq" id="WP_116208649.1">
    <property type="nucleotide sequence ID" value="NZ_QUNR01000004.1"/>
</dbReference>
<name>A0A3E0H2G0_9GAMM</name>
<keyword evidence="3" id="KW-1185">Reference proteome</keyword>
<comment type="caution">
    <text evidence="2">The sequence shown here is derived from an EMBL/GenBank/DDBJ whole genome shotgun (WGS) entry which is preliminary data.</text>
</comment>
<feature type="coiled-coil region" evidence="1">
    <location>
        <begin position="8"/>
        <end position="53"/>
    </location>
</feature>